<evidence type="ECO:0000313" key="1">
    <source>
        <dbReference type="EMBL" id="KXT96326.1"/>
    </source>
</evidence>
<sequence length="327" mass="38501">MKPFADKNKQIDILKSRDLTFLDENKAKRVLMRYGYYEVVNGYKMFLLEEDCTKERYKSGATFEHLTALYELDKSIRNGVIQASLEIELSLRTAIAYTLAEDFGVEERQYLYYKNFRQGDTIWSDSQPTNERAILLNKLIHLGNRNIEPLNHYRTNHGHIPPWILLKESTFGNLKYIFKLLKGPQKDKVISICYGIDISDVTDNLRSLFKDTLYVVNSFRNRAAHSGRIFNFKSTIYKIRYNKTFHNKVEITPAQYRIGLGQSDLYTLSKILDYFDNKKAKINLDVYISYSIKKHCENYKEDLELLANEMNYPLDELKQELKQELTE</sequence>
<dbReference type="InterPro" id="IPR011664">
    <property type="entry name" value="Abi_system_AbiD/AbiF-like"/>
</dbReference>
<organism evidence="1 2">
    <name type="scientific">Streptococcus mitis</name>
    <dbReference type="NCBI Taxonomy" id="28037"/>
    <lineage>
        <taxon>Bacteria</taxon>
        <taxon>Bacillati</taxon>
        <taxon>Bacillota</taxon>
        <taxon>Bacilli</taxon>
        <taxon>Lactobacillales</taxon>
        <taxon>Streptococcaceae</taxon>
        <taxon>Streptococcus</taxon>
        <taxon>Streptococcus mitis group</taxon>
    </lineage>
</organism>
<dbReference type="PATRIC" id="fig|28037.233.peg.59"/>
<dbReference type="Pfam" id="PF07751">
    <property type="entry name" value="Abi_2"/>
    <property type="match status" value="1"/>
</dbReference>
<accession>A0A139Q193</accession>
<dbReference type="RefSeq" id="WP_061438565.1">
    <property type="nucleotide sequence ID" value="NZ_KQ970285.1"/>
</dbReference>
<reference evidence="1 2" key="1">
    <citation type="submission" date="2016-01" db="EMBL/GenBank/DDBJ databases">
        <title>Highly variable Streptococcus oralis are common among viridans streptococci isolated from primates.</title>
        <authorList>
            <person name="Denapaite D."/>
            <person name="Rieger M."/>
            <person name="Koendgen S."/>
            <person name="Brueckner R."/>
            <person name="Ochigava I."/>
            <person name="Kappeler P."/>
            <person name="Maetz-Rensing K."/>
            <person name="Leendertz F."/>
            <person name="Hakenbeck R."/>
        </authorList>
    </citation>
    <scope>NUCLEOTIDE SEQUENCE [LARGE SCALE GENOMIC DNA]</scope>
    <source>
        <strain evidence="1 2">DD26</strain>
    </source>
</reference>
<comment type="caution">
    <text evidence="1">The sequence shown here is derived from an EMBL/GenBank/DDBJ whole genome shotgun (WGS) entry which is preliminary data.</text>
</comment>
<dbReference type="AlphaFoldDB" id="A0A139Q193"/>
<protein>
    <recommendedName>
        <fullName evidence="3">Abortive infection bacteriophage resistance protein</fullName>
    </recommendedName>
</protein>
<name>A0A139Q193_STRMT</name>
<dbReference type="OrthoDB" id="5363652at2"/>
<dbReference type="EMBL" id="LQOD01000004">
    <property type="protein sequence ID" value="KXT96326.1"/>
    <property type="molecule type" value="Genomic_DNA"/>
</dbReference>
<dbReference type="Proteomes" id="UP000070458">
    <property type="component" value="Unassembled WGS sequence"/>
</dbReference>
<evidence type="ECO:0000313" key="2">
    <source>
        <dbReference type="Proteomes" id="UP000070458"/>
    </source>
</evidence>
<proteinExistence type="predicted"/>
<gene>
    <name evidence="1" type="ORF">SMIDD26_00057</name>
</gene>
<evidence type="ECO:0008006" key="3">
    <source>
        <dbReference type="Google" id="ProtNLM"/>
    </source>
</evidence>